<comment type="subcellular location">
    <subcellularLocation>
        <location evidence="1">Cell membrane</location>
        <topology evidence="1">Multi-pass membrane protein</topology>
    </subcellularLocation>
</comment>
<reference evidence="8" key="1">
    <citation type="submission" date="2020-06" db="EMBL/GenBank/DDBJ databases">
        <title>Whole Genome Sequence of Bradyrhizobium sp. Strain 1S1.</title>
        <authorList>
            <person name="Bromfield E.S.P."/>
            <person name="Cloutier S."/>
        </authorList>
    </citation>
    <scope>NUCLEOTIDE SEQUENCE [LARGE SCALE GENOMIC DNA]</scope>
    <source>
        <strain evidence="8">1S1</strain>
    </source>
</reference>
<feature type="transmembrane region" description="Helical" evidence="6">
    <location>
        <begin position="330"/>
        <end position="352"/>
    </location>
</feature>
<feature type="transmembrane region" description="Helical" evidence="6">
    <location>
        <begin position="203"/>
        <end position="223"/>
    </location>
</feature>
<evidence type="ECO:0000256" key="2">
    <source>
        <dbReference type="ARBA" id="ARBA00022475"/>
    </source>
</evidence>
<feature type="transmembrane region" description="Helical" evidence="6">
    <location>
        <begin position="271"/>
        <end position="290"/>
    </location>
</feature>
<dbReference type="PROSITE" id="PS50850">
    <property type="entry name" value="MFS"/>
    <property type="match status" value="1"/>
</dbReference>
<dbReference type="GO" id="GO:0022857">
    <property type="term" value="F:transmembrane transporter activity"/>
    <property type="evidence" value="ECO:0007669"/>
    <property type="project" value="InterPro"/>
</dbReference>
<keyword evidence="4 6" id="KW-1133">Transmembrane helix</keyword>
<dbReference type="InterPro" id="IPR050189">
    <property type="entry name" value="MFS_Efflux_Transporters"/>
</dbReference>
<accession>A0A974A2N7</accession>
<evidence type="ECO:0000256" key="4">
    <source>
        <dbReference type="ARBA" id="ARBA00022989"/>
    </source>
</evidence>
<dbReference type="GO" id="GO:0030145">
    <property type="term" value="F:manganese ion binding"/>
    <property type="evidence" value="ECO:0007669"/>
    <property type="project" value="InterPro"/>
</dbReference>
<feature type="transmembrane region" description="Helical" evidence="6">
    <location>
        <begin position="107"/>
        <end position="126"/>
    </location>
</feature>
<evidence type="ECO:0000313" key="10">
    <source>
        <dbReference type="Proteomes" id="UP001432046"/>
    </source>
</evidence>
<name>A0A974A2N7_9BRAD</name>
<keyword evidence="5 6" id="KW-0472">Membrane</keyword>
<feature type="transmembrane region" description="Helical" evidence="6">
    <location>
        <begin position="163"/>
        <end position="182"/>
    </location>
</feature>
<dbReference type="InterPro" id="IPR011701">
    <property type="entry name" value="MFS"/>
</dbReference>
<dbReference type="Proteomes" id="UP001432046">
    <property type="component" value="Chromosome"/>
</dbReference>
<gene>
    <name evidence="8" type="ORF">HAP48_032215</name>
    <name evidence="9" type="ORF">WDK88_13955</name>
</gene>
<dbReference type="EMBL" id="JAAOLE020000001">
    <property type="protein sequence ID" value="NVI47546.1"/>
    <property type="molecule type" value="Genomic_DNA"/>
</dbReference>
<dbReference type="RefSeq" id="WP_166208171.1">
    <property type="nucleotide sequence ID" value="NZ_CP088285.1"/>
</dbReference>
<dbReference type="GO" id="GO:0005737">
    <property type="term" value="C:cytoplasm"/>
    <property type="evidence" value="ECO:0007669"/>
    <property type="project" value="InterPro"/>
</dbReference>
<dbReference type="InterPro" id="IPR036259">
    <property type="entry name" value="MFS_trans_sf"/>
</dbReference>
<dbReference type="PRINTS" id="PR00481">
    <property type="entry name" value="LAMNOPPTDASE"/>
</dbReference>
<dbReference type="InterPro" id="IPR011356">
    <property type="entry name" value="Leucine_aapep/pepB"/>
</dbReference>
<dbReference type="PANTHER" id="PTHR43124">
    <property type="entry name" value="PURINE EFFLUX PUMP PBUE"/>
    <property type="match status" value="1"/>
</dbReference>
<feature type="transmembrane region" description="Helical" evidence="6">
    <location>
        <begin position="49"/>
        <end position="70"/>
    </location>
</feature>
<feature type="transmembrane region" description="Helical" evidence="6">
    <location>
        <begin position="133"/>
        <end position="151"/>
    </location>
</feature>
<evidence type="ECO:0000313" key="8">
    <source>
        <dbReference type="EMBL" id="NVI47546.1"/>
    </source>
</evidence>
<dbReference type="Pfam" id="PF07690">
    <property type="entry name" value="MFS_1"/>
    <property type="match status" value="1"/>
</dbReference>
<feature type="transmembrane region" description="Helical" evidence="6">
    <location>
        <begin position="296"/>
        <end position="318"/>
    </location>
</feature>
<dbReference type="EMBL" id="CP147711">
    <property type="protein sequence ID" value="WXC82599.1"/>
    <property type="molecule type" value="Genomic_DNA"/>
</dbReference>
<keyword evidence="2" id="KW-1003">Cell membrane</keyword>
<feature type="transmembrane region" description="Helical" evidence="6">
    <location>
        <begin position="358"/>
        <end position="377"/>
    </location>
</feature>
<dbReference type="GO" id="GO:0070006">
    <property type="term" value="F:metalloaminopeptidase activity"/>
    <property type="evidence" value="ECO:0007669"/>
    <property type="project" value="InterPro"/>
</dbReference>
<evidence type="ECO:0000256" key="5">
    <source>
        <dbReference type="ARBA" id="ARBA00023136"/>
    </source>
</evidence>
<evidence type="ECO:0000313" key="9">
    <source>
        <dbReference type="EMBL" id="WXC82599.1"/>
    </source>
</evidence>
<evidence type="ECO:0000259" key="7">
    <source>
        <dbReference type="PROSITE" id="PS50850"/>
    </source>
</evidence>
<feature type="domain" description="Major facilitator superfamily (MFS) profile" evidence="7">
    <location>
        <begin position="9"/>
        <end position="382"/>
    </location>
</feature>
<feature type="transmembrane region" description="Helical" evidence="6">
    <location>
        <begin position="243"/>
        <end position="264"/>
    </location>
</feature>
<feature type="transmembrane region" description="Helical" evidence="6">
    <location>
        <begin position="77"/>
        <end position="101"/>
    </location>
</feature>
<dbReference type="GO" id="GO:0005886">
    <property type="term" value="C:plasma membrane"/>
    <property type="evidence" value="ECO:0007669"/>
    <property type="project" value="UniProtKB-SubCell"/>
</dbReference>
<protein>
    <submittedName>
        <fullName evidence="8">MFS transporter</fullName>
    </submittedName>
</protein>
<dbReference type="AlphaFoldDB" id="A0A974A2N7"/>
<organism evidence="8">
    <name type="scientific">Bradyrhizobium septentrionale</name>
    <dbReference type="NCBI Taxonomy" id="1404411"/>
    <lineage>
        <taxon>Bacteria</taxon>
        <taxon>Pseudomonadati</taxon>
        <taxon>Pseudomonadota</taxon>
        <taxon>Alphaproteobacteria</taxon>
        <taxon>Hyphomicrobiales</taxon>
        <taxon>Nitrobacteraceae</taxon>
        <taxon>Bradyrhizobium</taxon>
    </lineage>
</organism>
<dbReference type="SUPFAM" id="SSF103473">
    <property type="entry name" value="MFS general substrate transporter"/>
    <property type="match status" value="1"/>
</dbReference>
<dbReference type="PANTHER" id="PTHR43124:SF10">
    <property type="entry name" value="PURINE EFFLUX PUMP PBUE"/>
    <property type="match status" value="1"/>
</dbReference>
<sequence length="390" mass="40155">MKKDSSVNNVATLGVLSWLMLCSLGTLQLQPQIGGVLVADLGISWPDVGILFGTEFVAAGIGSCVAALSMNRLDRRLLCLCTVLLLLAASIASALVTAFIWLAVARFTAGLAGGVIQAVVYATAALRSNKDRTFATINIVLMLGGALTMGLEPMMTDAGGVAAVFGLFAVMALVVLPLLRVIPRGPADIRDLPLAAATANPAGLGKHAILLLLLFALVFGGHTSLWSYQERIGNDLGLSDHNIGMILGVSTLLGALGAAIAGFVGSRLNQWMAQLIAFTGAITASLLTVYGQSGLAYASGIALLMTVRFFGLTYMFVLSTDLDPSGRLTGLANTAIFVGAGLGPFAAAAVVGDGNFQAVGLLSAGIYVACIAVARYITARSRALRVVPSQ</sequence>
<dbReference type="Gene3D" id="1.20.1250.20">
    <property type="entry name" value="MFS general substrate transporter like domains"/>
    <property type="match status" value="2"/>
</dbReference>
<evidence type="ECO:0000256" key="6">
    <source>
        <dbReference type="SAM" id="Phobius"/>
    </source>
</evidence>
<evidence type="ECO:0000256" key="1">
    <source>
        <dbReference type="ARBA" id="ARBA00004651"/>
    </source>
</evidence>
<evidence type="ECO:0000256" key="3">
    <source>
        <dbReference type="ARBA" id="ARBA00022692"/>
    </source>
</evidence>
<keyword evidence="3 6" id="KW-0812">Transmembrane</keyword>
<keyword evidence="10" id="KW-1185">Reference proteome</keyword>
<dbReference type="InterPro" id="IPR020846">
    <property type="entry name" value="MFS_dom"/>
</dbReference>
<reference evidence="9" key="2">
    <citation type="journal article" date="2021" name="Int. J. Syst. Evol. Microbiol.">
        <title>Bradyrhizobium septentrionale sp. nov. (sv. septentrionale) and Bradyrhizobium quebecense sp. nov. (sv. septentrionale) associated with legumes native to Canada possess rearranged symbiosis genes and numerous insertion sequences.</title>
        <authorList>
            <person name="Bromfield E.S.P."/>
            <person name="Cloutier S."/>
        </authorList>
    </citation>
    <scope>NUCLEOTIDE SEQUENCE</scope>
    <source>
        <strain evidence="9">5S5</strain>
    </source>
</reference>
<reference evidence="9" key="3">
    <citation type="submission" date="2024-03" db="EMBL/GenBank/DDBJ databases">
        <authorList>
            <person name="Bromfield E.S.P."/>
            <person name="Cloutier S."/>
        </authorList>
    </citation>
    <scope>NUCLEOTIDE SEQUENCE</scope>
    <source>
        <strain evidence="9">5S5</strain>
    </source>
</reference>
<proteinExistence type="predicted"/>